<evidence type="ECO:0000256" key="2">
    <source>
        <dbReference type="ARBA" id="ARBA00022679"/>
    </source>
</evidence>
<reference evidence="6 7" key="1">
    <citation type="journal article" date="2024" name="Science">
        <title>Giant polyketide synthase enzymes in the biosynthesis of giant marine polyether toxins.</title>
        <authorList>
            <person name="Fallon T.R."/>
            <person name="Shende V.V."/>
            <person name="Wierzbicki I.H."/>
            <person name="Pendleton A.L."/>
            <person name="Watervoot N.F."/>
            <person name="Auber R.P."/>
            <person name="Gonzalez D.J."/>
            <person name="Wisecaver J.H."/>
            <person name="Moore B.S."/>
        </authorList>
    </citation>
    <scope>NUCLEOTIDE SEQUENCE [LARGE SCALE GENOMIC DNA]</scope>
    <source>
        <strain evidence="6 7">12B1</strain>
    </source>
</reference>
<dbReference type="NCBIfam" id="TIGR01983">
    <property type="entry name" value="UbiG"/>
    <property type="match status" value="1"/>
</dbReference>
<keyword evidence="1" id="KW-0489">Methyltransferase</keyword>
<dbReference type="AlphaFoldDB" id="A0AB34IUM5"/>
<dbReference type="PANTHER" id="PTHR43464">
    <property type="entry name" value="METHYLTRANSFERASE"/>
    <property type="match status" value="1"/>
</dbReference>
<dbReference type="PANTHER" id="PTHR43464:SF19">
    <property type="entry name" value="UBIQUINONE BIOSYNTHESIS O-METHYLTRANSFERASE, MITOCHONDRIAL"/>
    <property type="match status" value="1"/>
</dbReference>
<evidence type="ECO:0000256" key="4">
    <source>
        <dbReference type="ARBA" id="ARBA00022691"/>
    </source>
</evidence>
<dbReference type="Gene3D" id="3.40.50.150">
    <property type="entry name" value="Vaccinia Virus protein VP39"/>
    <property type="match status" value="1"/>
</dbReference>
<dbReference type="GO" id="GO:0061542">
    <property type="term" value="F:3-demethylubiquinol 3-O-methyltransferase activity"/>
    <property type="evidence" value="ECO:0007669"/>
    <property type="project" value="InterPro"/>
</dbReference>
<evidence type="ECO:0000256" key="1">
    <source>
        <dbReference type="ARBA" id="ARBA00022603"/>
    </source>
</evidence>
<dbReference type="InterPro" id="IPR010233">
    <property type="entry name" value="UbiG_MeTrfase"/>
</dbReference>
<comment type="caution">
    <text evidence="6">The sequence shown here is derived from an EMBL/GenBank/DDBJ whole genome shotgun (WGS) entry which is preliminary data.</text>
</comment>
<dbReference type="Pfam" id="PF08241">
    <property type="entry name" value="Methyltransf_11"/>
    <property type="match status" value="1"/>
</dbReference>
<evidence type="ECO:0000256" key="3">
    <source>
        <dbReference type="ARBA" id="ARBA00022688"/>
    </source>
</evidence>
<dbReference type="GO" id="GO:0010420">
    <property type="term" value="F:polyprenyldihydroxybenzoate methyltransferase activity"/>
    <property type="evidence" value="ECO:0007669"/>
    <property type="project" value="InterPro"/>
</dbReference>
<protein>
    <recommendedName>
        <fullName evidence="5">Methyltransferase type 11 domain-containing protein</fullName>
    </recommendedName>
</protein>
<dbReference type="SUPFAM" id="SSF53335">
    <property type="entry name" value="S-adenosyl-L-methionine-dependent methyltransferases"/>
    <property type="match status" value="1"/>
</dbReference>
<dbReference type="InterPro" id="IPR029063">
    <property type="entry name" value="SAM-dependent_MTases_sf"/>
</dbReference>
<feature type="domain" description="Methyltransferase type 11" evidence="5">
    <location>
        <begin position="91"/>
        <end position="189"/>
    </location>
</feature>
<proteinExistence type="predicted"/>
<keyword evidence="2" id="KW-0808">Transferase</keyword>
<keyword evidence="3" id="KW-0831">Ubiquinone biosynthesis</keyword>
<organism evidence="6 7">
    <name type="scientific">Prymnesium parvum</name>
    <name type="common">Toxic golden alga</name>
    <dbReference type="NCBI Taxonomy" id="97485"/>
    <lineage>
        <taxon>Eukaryota</taxon>
        <taxon>Haptista</taxon>
        <taxon>Haptophyta</taxon>
        <taxon>Prymnesiophyceae</taxon>
        <taxon>Prymnesiales</taxon>
        <taxon>Prymnesiaceae</taxon>
        <taxon>Prymnesium</taxon>
    </lineage>
</organism>
<evidence type="ECO:0000313" key="6">
    <source>
        <dbReference type="EMBL" id="KAL1507712.1"/>
    </source>
</evidence>
<dbReference type="InterPro" id="IPR013216">
    <property type="entry name" value="Methyltransf_11"/>
</dbReference>
<dbReference type="Proteomes" id="UP001515480">
    <property type="component" value="Unassembled WGS sequence"/>
</dbReference>
<dbReference type="CDD" id="cd02440">
    <property type="entry name" value="AdoMet_MTases"/>
    <property type="match status" value="1"/>
</dbReference>
<evidence type="ECO:0000259" key="5">
    <source>
        <dbReference type="Pfam" id="PF08241"/>
    </source>
</evidence>
<dbReference type="GO" id="GO:0032259">
    <property type="term" value="P:methylation"/>
    <property type="evidence" value="ECO:0007669"/>
    <property type="project" value="UniProtKB-KW"/>
</dbReference>
<keyword evidence="4" id="KW-0949">S-adenosyl-L-methionine</keyword>
<dbReference type="EMBL" id="JBGBPQ010000017">
    <property type="protein sequence ID" value="KAL1507712.1"/>
    <property type="molecule type" value="Genomic_DNA"/>
</dbReference>
<gene>
    <name evidence="6" type="ORF">AB1Y20_007325</name>
</gene>
<evidence type="ECO:0000313" key="7">
    <source>
        <dbReference type="Proteomes" id="UP001515480"/>
    </source>
</evidence>
<name>A0AB34IUM5_PRYPA</name>
<keyword evidence="7" id="KW-1185">Reference proteome</keyword>
<accession>A0AB34IUM5</accession>
<sequence>MWRLPSRLVSRLPRLVPPLEFPCRIDRLPEGCAELDNDLYRDPATATSSHADDRTRQLATLQLLNSARIPYFDRVWTQQLRLSPERAGSFLEVGCGGGVASCALAALGYNMTGVDPAEASLDAARAHARRLGLSHSTLFATGSAYDLSSFPADSFDGVLMADVLEHLYDLPAAVDQVWRVLRPGGVLVFDTVNRTYASYLLAIVVAQELAGAVPPRTHDWRMFVKPHELSFLLQSRGFLVDSSQFRGMAPTLAPSPAALVAQLRKLRTLDFEFPGLPLSDYVEVPSLEVQYLGWAAKGNSRAAAPDDLARGLRAFERS</sequence>